<evidence type="ECO:0000256" key="1">
    <source>
        <dbReference type="ARBA" id="ARBA00004141"/>
    </source>
</evidence>
<keyword evidence="3" id="KW-1133">Transmembrane helix</keyword>
<keyword evidence="2" id="KW-0812">Transmembrane</keyword>
<reference evidence="6" key="1">
    <citation type="submission" date="2014-01" db="EMBL/GenBank/DDBJ databases">
        <authorList>
            <person name="Brown-Elliot B."/>
            <person name="Wallace R."/>
            <person name="Lenaerts A."/>
            <person name="Ordway D."/>
            <person name="DeGroote M.A."/>
            <person name="Parker T."/>
            <person name="Sizemore C."/>
            <person name="Tallon L.J."/>
            <person name="Sadzewicz L.K."/>
            <person name="Sengamalay N."/>
            <person name="Fraser C.M."/>
            <person name="Hine E."/>
            <person name="Shefchek K.A."/>
            <person name="Das S.P."/>
            <person name="Tettelin H."/>
        </authorList>
    </citation>
    <scope>NUCLEOTIDE SEQUENCE [LARGE SCALE GENOMIC DNA]</scope>
    <source>
        <strain evidence="6">4042</strain>
    </source>
</reference>
<dbReference type="InterPro" id="IPR004869">
    <property type="entry name" value="MMPL_dom"/>
</dbReference>
<evidence type="ECO:0000259" key="5">
    <source>
        <dbReference type="Pfam" id="PF03176"/>
    </source>
</evidence>
<evidence type="ECO:0000256" key="4">
    <source>
        <dbReference type="ARBA" id="ARBA00023136"/>
    </source>
</evidence>
<dbReference type="PATRIC" id="fig|1299334.3.peg.10039"/>
<protein>
    <submittedName>
        <fullName evidence="6">MMPL family protein</fullName>
    </submittedName>
</protein>
<keyword evidence="4" id="KW-0472">Membrane</keyword>
<organism evidence="6">
    <name type="scientific">Mycobacterium xenopi 4042</name>
    <dbReference type="NCBI Taxonomy" id="1299334"/>
    <lineage>
        <taxon>Bacteria</taxon>
        <taxon>Bacillati</taxon>
        <taxon>Actinomycetota</taxon>
        <taxon>Actinomycetes</taxon>
        <taxon>Mycobacteriales</taxon>
        <taxon>Mycobacteriaceae</taxon>
        <taxon>Mycobacterium</taxon>
    </lineage>
</organism>
<evidence type="ECO:0000256" key="2">
    <source>
        <dbReference type="ARBA" id="ARBA00022692"/>
    </source>
</evidence>
<dbReference type="Pfam" id="PF03176">
    <property type="entry name" value="MMPL"/>
    <property type="match status" value="1"/>
</dbReference>
<proteinExistence type="predicted"/>
<evidence type="ECO:0000313" key="6">
    <source>
        <dbReference type="EMBL" id="EUA06624.1"/>
    </source>
</evidence>
<feature type="domain" description="Membrane transport protein MMPL" evidence="5">
    <location>
        <begin position="152"/>
        <end position="238"/>
    </location>
</feature>
<comment type="caution">
    <text evidence="6">The sequence shown here is derived from an EMBL/GenBank/DDBJ whole genome shotgun (WGS) entry which is preliminary data.</text>
</comment>
<name>X7YHP6_MYCXE</name>
<dbReference type="GO" id="GO:0016020">
    <property type="term" value="C:membrane"/>
    <property type="evidence" value="ECO:0007669"/>
    <property type="project" value="UniProtKB-SubCell"/>
</dbReference>
<accession>X7YHP6</accession>
<dbReference type="AlphaFoldDB" id="X7YHP6"/>
<dbReference type="EMBL" id="JAOB01000093">
    <property type="protein sequence ID" value="EUA06624.1"/>
    <property type="molecule type" value="Genomic_DNA"/>
</dbReference>
<evidence type="ECO:0000256" key="3">
    <source>
        <dbReference type="ARBA" id="ARBA00022989"/>
    </source>
</evidence>
<gene>
    <name evidence="6" type="ORF">I553_0455</name>
</gene>
<sequence length="250" mass="28461">MEHATLPYLFTTQGSGNGQQLPFNKQQNANTDQQAQITQHSAAVLRKEIVVFQRMSDELHKTALTVEDLQRITDEMNEEISNVDDFFRPIKSYFYWERHCFDIPICWAFRSLFDGLDNIDHLAADIKDARTSLETLDKLLPQVIMQLKLTADDSEALAALLVNSYGQSSLQSAQTDQTFDDLVNVGLDFDRSRSDDFFYIPREGFDNDDVKTGMQLLMSPDGKAARFIVTHEGNALGRKAWNMSTRSPRP</sequence>
<comment type="subcellular location">
    <subcellularLocation>
        <location evidence="1">Membrane</location>
        <topology evidence="1">Multi-pass membrane protein</topology>
    </subcellularLocation>
</comment>